<proteinExistence type="predicted"/>
<comment type="caution">
    <text evidence="2">The sequence shown here is derived from an EMBL/GenBank/DDBJ whole genome shotgun (WGS) entry which is preliminary data.</text>
</comment>
<protein>
    <submittedName>
        <fullName evidence="2">Uncharacterized protein</fullName>
    </submittedName>
</protein>
<organism evidence="2 3">
    <name type="scientific">Corchorus olitorius</name>
    <dbReference type="NCBI Taxonomy" id="93759"/>
    <lineage>
        <taxon>Eukaryota</taxon>
        <taxon>Viridiplantae</taxon>
        <taxon>Streptophyta</taxon>
        <taxon>Embryophyta</taxon>
        <taxon>Tracheophyta</taxon>
        <taxon>Spermatophyta</taxon>
        <taxon>Magnoliopsida</taxon>
        <taxon>eudicotyledons</taxon>
        <taxon>Gunneridae</taxon>
        <taxon>Pentapetalae</taxon>
        <taxon>rosids</taxon>
        <taxon>malvids</taxon>
        <taxon>Malvales</taxon>
        <taxon>Malvaceae</taxon>
        <taxon>Grewioideae</taxon>
        <taxon>Apeibeae</taxon>
        <taxon>Corchorus</taxon>
    </lineage>
</organism>
<feature type="compositionally biased region" description="Polar residues" evidence="1">
    <location>
        <begin position="29"/>
        <end position="43"/>
    </location>
</feature>
<evidence type="ECO:0000313" key="3">
    <source>
        <dbReference type="Proteomes" id="UP000187203"/>
    </source>
</evidence>
<sequence>MVIVGAQKLQIARSRRPKPDSNFGFPELSQKSCRSTLTQSLETISDRETSTSDLKPKRKAPSPGGGC</sequence>
<gene>
    <name evidence="2" type="ORF">COLO4_04342</name>
</gene>
<dbReference type="AlphaFoldDB" id="A0A1R3KUC4"/>
<evidence type="ECO:0000256" key="1">
    <source>
        <dbReference type="SAM" id="MobiDB-lite"/>
    </source>
</evidence>
<reference evidence="3" key="1">
    <citation type="submission" date="2013-09" db="EMBL/GenBank/DDBJ databases">
        <title>Corchorus olitorius genome sequencing.</title>
        <authorList>
            <person name="Alam M."/>
            <person name="Haque M.S."/>
            <person name="Islam M.S."/>
            <person name="Emdad E.M."/>
            <person name="Islam M.M."/>
            <person name="Ahmed B."/>
            <person name="Halim A."/>
            <person name="Hossen Q.M.M."/>
            <person name="Hossain M.Z."/>
            <person name="Ahmed R."/>
            <person name="Khan M.M."/>
            <person name="Islam R."/>
            <person name="Rashid M.M."/>
            <person name="Khan S.A."/>
            <person name="Rahman M.S."/>
            <person name="Alam M."/>
            <person name="Yahiya A.S."/>
            <person name="Khan M.S."/>
            <person name="Azam M.S."/>
            <person name="Haque T."/>
            <person name="Lashkar M.Z.H."/>
            <person name="Akhand A.I."/>
            <person name="Morshed G."/>
            <person name="Roy S."/>
            <person name="Uddin K.S."/>
            <person name="Rabeya T."/>
            <person name="Hossain A.S."/>
            <person name="Chowdhury A."/>
            <person name="Snigdha A.R."/>
            <person name="Mortoza M.S."/>
            <person name="Matin S.A."/>
            <person name="Hoque S.M.E."/>
            <person name="Islam M.K."/>
            <person name="Roy D.K."/>
            <person name="Haider R."/>
            <person name="Moosa M.M."/>
            <person name="Elias S.M."/>
            <person name="Hasan A.M."/>
            <person name="Jahan S."/>
            <person name="Shafiuddin M."/>
            <person name="Mahmood N."/>
            <person name="Shommy N.S."/>
        </authorList>
    </citation>
    <scope>NUCLEOTIDE SEQUENCE [LARGE SCALE GENOMIC DNA]</scope>
    <source>
        <strain evidence="3">cv. O-4</strain>
    </source>
</reference>
<keyword evidence="3" id="KW-1185">Reference proteome</keyword>
<feature type="region of interest" description="Disordered" evidence="1">
    <location>
        <begin position="1"/>
        <end position="67"/>
    </location>
</feature>
<dbReference type="Proteomes" id="UP000187203">
    <property type="component" value="Unassembled WGS sequence"/>
</dbReference>
<evidence type="ECO:0000313" key="2">
    <source>
        <dbReference type="EMBL" id="OMP10704.1"/>
    </source>
</evidence>
<dbReference type="EMBL" id="AWUE01011356">
    <property type="protein sequence ID" value="OMP10704.1"/>
    <property type="molecule type" value="Genomic_DNA"/>
</dbReference>
<accession>A0A1R3KUC4</accession>
<name>A0A1R3KUC4_9ROSI</name>